<dbReference type="InterPro" id="IPR036388">
    <property type="entry name" value="WH-like_DNA-bd_sf"/>
</dbReference>
<keyword evidence="3" id="KW-1185">Reference proteome</keyword>
<dbReference type="Pfam" id="PF09339">
    <property type="entry name" value="HTH_IclR"/>
    <property type="match status" value="1"/>
</dbReference>
<dbReference type="Gene3D" id="1.10.10.10">
    <property type="entry name" value="Winged helix-like DNA-binding domain superfamily/Winged helix DNA-binding domain"/>
    <property type="match status" value="1"/>
</dbReference>
<dbReference type="RefSeq" id="WP_241042457.1">
    <property type="nucleotide sequence ID" value="NZ_BAAAJF010000005.1"/>
</dbReference>
<dbReference type="PANTHER" id="PTHR30136:SF35">
    <property type="entry name" value="HTH-TYPE TRANSCRIPTIONAL REGULATOR RV1719"/>
    <property type="match status" value="1"/>
</dbReference>
<protein>
    <submittedName>
        <fullName evidence="2">Helix-turn-helix domain-containing protein</fullName>
    </submittedName>
</protein>
<evidence type="ECO:0000259" key="1">
    <source>
        <dbReference type="PROSITE" id="PS51077"/>
    </source>
</evidence>
<dbReference type="SUPFAM" id="SSF55781">
    <property type="entry name" value="GAF domain-like"/>
    <property type="match status" value="1"/>
</dbReference>
<dbReference type="PANTHER" id="PTHR30136">
    <property type="entry name" value="HELIX-TURN-HELIX TRANSCRIPTIONAL REGULATOR, ICLR FAMILY"/>
    <property type="match status" value="1"/>
</dbReference>
<dbReference type="InterPro" id="IPR005471">
    <property type="entry name" value="Tscrpt_reg_IclR_N"/>
</dbReference>
<comment type="caution">
    <text evidence="2">The sequence shown here is derived from an EMBL/GenBank/DDBJ whole genome shotgun (WGS) entry which is preliminary data.</text>
</comment>
<dbReference type="PROSITE" id="PS51077">
    <property type="entry name" value="HTH_ICLR"/>
    <property type="match status" value="1"/>
</dbReference>
<evidence type="ECO:0000313" key="2">
    <source>
        <dbReference type="EMBL" id="MCH6171653.1"/>
    </source>
</evidence>
<dbReference type="InterPro" id="IPR036390">
    <property type="entry name" value="WH_DNA-bd_sf"/>
</dbReference>
<organism evidence="2 3">
    <name type="scientific">Pseudonocardia alaniniphila</name>
    <dbReference type="NCBI Taxonomy" id="75291"/>
    <lineage>
        <taxon>Bacteria</taxon>
        <taxon>Bacillati</taxon>
        <taxon>Actinomycetota</taxon>
        <taxon>Actinomycetes</taxon>
        <taxon>Pseudonocardiales</taxon>
        <taxon>Pseudonocardiaceae</taxon>
        <taxon>Pseudonocardia</taxon>
    </lineage>
</organism>
<feature type="domain" description="HTH iclR-type" evidence="1">
    <location>
        <begin position="11"/>
        <end position="70"/>
    </location>
</feature>
<dbReference type="EMBL" id="JAKXMK010000047">
    <property type="protein sequence ID" value="MCH6171653.1"/>
    <property type="molecule type" value="Genomic_DNA"/>
</dbReference>
<dbReference type="SUPFAM" id="SSF46785">
    <property type="entry name" value="Winged helix' DNA-binding domain"/>
    <property type="match status" value="1"/>
</dbReference>
<dbReference type="Proteomes" id="UP001299970">
    <property type="component" value="Unassembled WGS sequence"/>
</dbReference>
<name>A0ABS9TTI2_9PSEU</name>
<sequence length="217" mass="22557">MAEAGQDDGGPGVIRSAFGLLELLGGLGRARLADLTRESGLPRTTVHRLMGQLAAVGAVERIDAHYRLGPNLLTLGRRVTPLERLRAVAQRPLIELAAATPAHVGLLVTAATGPIYLDVFLGRGRLPFRREPGEPAPSGSAGARLLQSRGRALVIDDGRSIDGVSCAAHALPLPGGDVACVGMTVPLPRLPRALLAPLQATTSRIATLLAAHPAEPM</sequence>
<accession>A0ABS9TTI2</accession>
<gene>
    <name evidence="2" type="ORF">MMF94_38700</name>
</gene>
<dbReference type="SMART" id="SM00346">
    <property type="entry name" value="HTH_ICLR"/>
    <property type="match status" value="1"/>
</dbReference>
<reference evidence="2 3" key="1">
    <citation type="submission" date="2022-03" db="EMBL/GenBank/DDBJ databases">
        <title>Pseudonocardia alaer sp. nov., a novel actinomycete isolated from reed forest soil.</title>
        <authorList>
            <person name="Wang L."/>
        </authorList>
    </citation>
    <scope>NUCLEOTIDE SEQUENCE [LARGE SCALE GENOMIC DNA]</scope>
    <source>
        <strain evidence="2 3">Y-16303</strain>
    </source>
</reference>
<proteinExistence type="predicted"/>
<evidence type="ECO:0000313" key="3">
    <source>
        <dbReference type="Proteomes" id="UP001299970"/>
    </source>
</evidence>
<dbReference type="InterPro" id="IPR050707">
    <property type="entry name" value="HTH_MetabolicPath_Reg"/>
</dbReference>